<keyword evidence="4" id="KW-1185">Reference proteome</keyword>
<name>A0A8G2F2C8_9BACT</name>
<dbReference type="InterPro" id="IPR025049">
    <property type="entry name" value="Mfa-like_1"/>
</dbReference>
<dbReference type="InterPro" id="IPR011493">
    <property type="entry name" value="GLUG"/>
</dbReference>
<dbReference type="AlphaFoldDB" id="A0A8G2F2C8"/>
<comment type="caution">
    <text evidence="3">The sequence shown here is derived from an EMBL/GenBank/DDBJ whole genome shotgun (WGS) entry which is preliminary data.</text>
</comment>
<dbReference type="RefSeq" id="WP_103984137.1">
    <property type="nucleotide sequence ID" value="NZ_FNVS01000019.1"/>
</dbReference>
<evidence type="ECO:0000256" key="1">
    <source>
        <dbReference type="SAM" id="MobiDB-lite"/>
    </source>
</evidence>
<evidence type="ECO:0000313" key="4">
    <source>
        <dbReference type="Proteomes" id="UP000236725"/>
    </source>
</evidence>
<proteinExistence type="predicted"/>
<feature type="compositionally biased region" description="Polar residues" evidence="1">
    <location>
        <begin position="1"/>
        <end position="12"/>
    </location>
</feature>
<protein>
    <recommendedName>
        <fullName evidence="2">GLUG domain-containing protein</fullName>
    </recommendedName>
</protein>
<dbReference type="EMBL" id="FNVS01000019">
    <property type="protein sequence ID" value="SEG18876.1"/>
    <property type="molecule type" value="Genomic_DNA"/>
</dbReference>
<dbReference type="Pfam" id="PF07581">
    <property type="entry name" value="Glug"/>
    <property type="match status" value="1"/>
</dbReference>
<accession>A0A8G2F2C8</accession>
<dbReference type="Proteomes" id="UP000236725">
    <property type="component" value="Unassembled WGS sequence"/>
</dbReference>
<gene>
    <name evidence="3" type="ORF">SAMN05444001_11911</name>
</gene>
<sequence length="512" mass="53721">MEGSGNDDNPASGTVDFVEGNKKSDTNPAKDKLNDKSVTPLEVFISARATAKYEESPSVTLPFKHIVSKLSIRVRNWNNEDITQESISITFYAIPQKWTAEQDRDNALRITKKAEGVTDALTVSFGNLDKQTVSGATYSLIYLPPLTSALGTDFATAGDFCITYSGNKYYGTLKDIDLTNGELQAGEHMRITMDLSENFGVGVGPWIANWSGPDGEETVYGQPHAGIYTLKGLEIFRDAINKGGEIPDSLCTTVDGVRAIRLYNNISVPADFGSIGNAGYPFTGTFDGQGYTISGISGTAGLFGTVGNETTPSDTIRNLRLSGSINGTADGIALLADTVTNAVVTNCHVAGTSSVTSTGSTIGGLVGVAGAGTTISQCSFTGTISGNTIGGIAGSFAGAAISNCFVSETGDATTPVNIAGSGTGSGTIKNSYSVIKTTETTEANAVIGYYWKEVSFSSFDKSTQFDKSGKFSTQISEAETTLLEALNANAGADTGIRWVYVYGKDFPVLEIQ</sequence>
<feature type="compositionally biased region" description="Basic and acidic residues" evidence="1">
    <location>
        <begin position="19"/>
        <end position="34"/>
    </location>
</feature>
<dbReference type="Pfam" id="PF13149">
    <property type="entry name" value="Mfa_like_1"/>
    <property type="match status" value="1"/>
</dbReference>
<evidence type="ECO:0000313" key="3">
    <source>
        <dbReference type="EMBL" id="SEG18876.1"/>
    </source>
</evidence>
<organism evidence="3 4">
    <name type="scientific">Parabacteroides chinchillae</name>
    <dbReference type="NCBI Taxonomy" id="871327"/>
    <lineage>
        <taxon>Bacteria</taxon>
        <taxon>Pseudomonadati</taxon>
        <taxon>Bacteroidota</taxon>
        <taxon>Bacteroidia</taxon>
        <taxon>Bacteroidales</taxon>
        <taxon>Tannerellaceae</taxon>
        <taxon>Parabacteroides</taxon>
    </lineage>
</organism>
<feature type="region of interest" description="Disordered" evidence="1">
    <location>
        <begin position="1"/>
        <end position="34"/>
    </location>
</feature>
<feature type="domain" description="GLUG" evidence="2">
    <location>
        <begin position="359"/>
        <end position="385"/>
    </location>
</feature>
<evidence type="ECO:0000259" key="2">
    <source>
        <dbReference type="Pfam" id="PF07581"/>
    </source>
</evidence>
<reference evidence="3 4" key="1">
    <citation type="submission" date="2016-10" db="EMBL/GenBank/DDBJ databases">
        <authorList>
            <person name="Varghese N."/>
            <person name="Submissions S."/>
        </authorList>
    </citation>
    <scope>NUCLEOTIDE SEQUENCE [LARGE SCALE GENOMIC DNA]</scope>
    <source>
        <strain evidence="3 4">DSM 29073</strain>
    </source>
</reference>
<dbReference type="Gene3D" id="2.160.20.110">
    <property type="match status" value="1"/>
</dbReference>